<name>A0A7W6CRI9_9SPHN</name>
<gene>
    <name evidence="1" type="ORF">GGR38_004836</name>
</gene>
<dbReference type="RefSeq" id="WP_168604008.1">
    <property type="nucleotide sequence ID" value="NZ_JACIDX010000042.1"/>
</dbReference>
<dbReference type="Proteomes" id="UP000548867">
    <property type="component" value="Unassembled WGS sequence"/>
</dbReference>
<reference evidence="1 2" key="1">
    <citation type="submission" date="2020-08" db="EMBL/GenBank/DDBJ databases">
        <title>Genomic Encyclopedia of Type Strains, Phase IV (KMG-IV): sequencing the most valuable type-strain genomes for metagenomic binning, comparative biology and taxonomic classification.</title>
        <authorList>
            <person name="Goeker M."/>
        </authorList>
    </citation>
    <scope>NUCLEOTIDE SEQUENCE [LARGE SCALE GENOMIC DNA]</scope>
    <source>
        <strain evidence="1 2">DSM 27057</strain>
    </source>
</reference>
<dbReference type="AlphaFoldDB" id="A0A7W6CRI9"/>
<accession>A0A7W6CRI9</accession>
<comment type="caution">
    <text evidence="1">The sequence shown here is derived from an EMBL/GenBank/DDBJ whole genome shotgun (WGS) entry which is preliminary data.</text>
</comment>
<proteinExistence type="predicted"/>
<organism evidence="1 2">
    <name type="scientific">Novosphingobium sediminicola</name>
    <dbReference type="NCBI Taxonomy" id="563162"/>
    <lineage>
        <taxon>Bacteria</taxon>
        <taxon>Pseudomonadati</taxon>
        <taxon>Pseudomonadota</taxon>
        <taxon>Alphaproteobacteria</taxon>
        <taxon>Sphingomonadales</taxon>
        <taxon>Sphingomonadaceae</taxon>
        <taxon>Novosphingobium</taxon>
    </lineage>
</organism>
<keyword evidence="2" id="KW-1185">Reference proteome</keyword>
<protein>
    <submittedName>
        <fullName evidence="1">Uncharacterized protein</fullName>
    </submittedName>
</protein>
<dbReference type="EMBL" id="JACIDX010000042">
    <property type="protein sequence ID" value="MBB3957861.1"/>
    <property type="molecule type" value="Genomic_DNA"/>
</dbReference>
<evidence type="ECO:0000313" key="2">
    <source>
        <dbReference type="Proteomes" id="UP000548867"/>
    </source>
</evidence>
<evidence type="ECO:0000313" key="1">
    <source>
        <dbReference type="EMBL" id="MBB3957861.1"/>
    </source>
</evidence>
<sequence>MALSYEFLIERAEQAAQEAACCVLENVRARALRSEKAWRSMANQVLEVARNRELAQHEKLAASHLLGASQ</sequence>